<feature type="domain" description="G-patch" evidence="3">
    <location>
        <begin position="5"/>
        <end position="51"/>
    </location>
</feature>
<accession>A0A0X3PVK3</accession>
<dbReference type="GO" id="GO:0003676">
    <property type="term" value="F:nucleic acid binding"/>
    <property type="evidence" value="ECO:0007669"/>
    <property type="project" value="InterPro"/>
</dbReference>
<evidence type="ECO:0000313" key="4">
    <source>
        <dbReference type="EMBL" id="JAP54107.1"/>
    </source>
</evidence>
<dbReference type="AlphaFoldDB" id="A0A0X3PVK3"/>
<feature type="compositionally biased region" description="Basic and acidic residues" evidence="2">
    <location>
        <begin position="164"/>
        <end position="181"/>
    </location>
</feature>
<reference evidence="4" key="1">
    <citation type="submission" date="2016-01" db="EMBL/GenBank/DDBJ databases">
        <title>Reference transcriptome for the parasite Schistocephalus solidus: insights into the molecular evolution of parasitism.</title>
        <authorList>
            <person name="Hebert F.O."/>
            <person name="Grambauer S."/>
            <person name="Barber I."/>
            <person name="Landry C.R."/>
            <person name="Aubin-Horth N."/>
        </authorList>
    </citation>
    <scope>NUCLEOTIDE SEQUENCE</scope>
</reference>
<dbReference type="GO" id="GO:0005730">
    <property type="term" value="C:nucleolus"/>
    <property type="evidence" value="ECO:0007669"/>
    <property type="project" value="TreeGrafter"/>
</dbReference>
<feature type="compositionally biased region" description="Polar residues" evidence="2">
    <location>
        <begin position="97"/>
        <end position="111"/>
    </location>
</feature>
<dbReference type="PROSITE" id="PS50174">
    <property type="entry name" value="G_PATCH"/>
    <property type="match status" value="1"/>
</dbReference>
<protein>
    <recommendedName>
        <fullName evidence="1">G patch domain-containing protein 4</fullName>
    </recommendedName>
</protein>
<feature type="compositionally biased region" description="Low complexity" evidence="2">
    <location>
        <begin position="135"/>
        <end position="149"/>
    </location>
</feature>
<organism evidence="4">
    <name type="scientific">Schistocephalus solidus</name>
    <name type="common">Tapeworm</name>
    <dbReference type="NCBI Taxonomy" id="70667"/>
    <lineage>
        <taxon>Eukaryota</taxon>
        <taxon>Metazoa</taxon>
        <taxon>Spiralia</taxon>
        <taxon>Lophotrochozoa</taxon>
        <taxon>Platyhelminthes</taxon>
        <taxon>Cestoda</taxon>
        <taxon>Eucestoda</taxon>
        <taxon>Diphyllobothriidea</taxon>
        <taxon>Diphyllobothriidae</taxon>
        <taxon>Schistocephalus</taxon>
    </lineage>
</organism>
<dbReference type="PANTHER" id="PTHR23149">
    <property type="entry name" value="G PATCH DOMAIN CONTAINING PROTEIN"/>
    <property type="match status" value="1"/>
</dbReference>
<dbReference type="Pfam" id="PF01585">
    <property type="entry name" value="G-patch"/>
    <property type="match status" value="1"/>
</dbReference>
<evidence type="ECO:0000259" key="3">
    <source>
        <dbReference type="PROSITE" id="PS50174"/>
    </source>
</evidence>
<feature type="region of interest" description="Disordered" evidence="2">
    <location>
        <begin position="77"/>
        <end position="111"/>
    </location>
</feature>
<evidence type="ECO:0000256" key="2">
    <source>
        <dbReference type="SAM" id="MobiDB-lite"/>
    </source>
</evidence>
<feature type="region of interest" description="Disordered" evidence="2">
    <location>
        <begin position="135"/>
        <end position="181"/>
    </location>
</feature>
<dbReference type="InterPro" id="IPR000467">
    <property type="entry name" value="G_patch_dom"/>
</dbReference>
<dbReference type="SMART" id="SM00443">
    <property type="entry name" value="G_patch"/>
    <property type="match status" value="1"/>
</dbReference>
<proteinExistence type="predicted"/>
<sequence>MGKSDSSFATRQLEKFGWKAGEGLGKRKHGICAPIRASMKFSRRGIGCTYTSAPEEAFWSVIYETAISQIGNLESSDLVKDPEKTSPSPGLRRTARTETTGQVSSSETHSPAKTILKIPRINFQRQSVLNGGIETSLSDTSVSPTPSSPAVTNLAGNCSGSSEEGVKQATEREPIRQKSESSKSLYKQSIFSLSESSLLKLGTGRTGHPAARFGLRCGGKLSRAAKFL</sequence>
<name>A0A0X3PVK3_SCHSO</name>
<dbReference type="EMBL" id="GEEE01009118">
    <property type="protein sequence ID" value="JAP54107.1"/>
    <property type="molecule type" value="Transcribed_RNA"/>
</dbReference>
<gene>
    <name evidence="4" type="primary">GPTC4</name>
    <name evidence="4" type="ORF">TR147463</name>
</gene>
<feature type="compositionally biased region" description="Polar residues" evidence="2">
    <location>
        <begin position="150"/>
        <end position="162"/>
    </location>
</feature>
<dbReference type="InterPro" id="IPR050656">
    <property type="entry name" value="PINX1"/>
</dbReference>
<evidence type="ECO:0000256" key="1">
    <source>
        <dbReference type="ARBA" id="ARBA00040365"/>
    </source>
</evidence>
<dbReference type="PANTHER" id="PTHR23149:SF9">
    <property type="entry name" value="G PATCH DOMAIN-CONTAINING PROTEIN 4"/>
    <property type="match status" value="1"/>
</dbReference>